<name>A0A0E9RB16_ANGAN</name>
<protein>
    <submittedName>
        <fullName evidence="1">Uncharacterized protein</fullName>
    </submittedName>
</protein>
<organism evidence="1">
    <name type="scientific">Anguilla anguilla</name>
    <name type="common">European freshwater eel</name>
    <name type="synonym">Muraena anguilla</name>
    <dbReference type="NCBI Taxonomy" id="7936"/>
    <lineage>
        <taxon>Eukaryota</taxon>
        <taxon>Metazoa</taxon>
        <taxon>Chordata</taxon>
        <taxon>Craniata</taxon>
        <taxon>Vertebrata</taxon>
        <taxon>Euteleostomi</taxon>
        <taxon>Actinopterygii</taxon>
        <taxon>Neopterygii</taxon>
        <taxon>Teleostei</taxon>
        <taxon>Anguilliformes</taxon>
        <taxon>Anguillidae</taxon>
        <taxon>Anguilla</taxon>
    </lineage>
</organism>
<evidence type="ECO:0000313" key="1">
    <source>
        <dbReference type="EMBL" id="JAH26269.1"/>
    </source>
</evidence>
<reference evidence="1" key="2">
    <citation type="journal article" date="2015" name="Fish Shellfish Immunol.">
        <title>Early steps in the European eel (Anguilla anguilla)-Vibrio vulnificus interaction in the gills: Role of the RtxA13 toxin.</title>
        <authorList>
            <person name="Callol A."/>
            <person name="Pajuelo D."/>
            <person name="Ebbesson L."/>
            <person name="Teles M."/>
            <person name="MacKenzie S."/>
            <person name="Amaro C."/>
        </authorList>
    </citation>
    <scope>NUCLEOTIDE SEQUENCE</scope>
</reference>
<dbReference type="AlphaFoldDB" id="A0A0E9RB16"/>
<proteinExistence type="predicted"/>
<reference evidence="1" key="1">
    <citation type="submission" date="2014-11" db="EMBL/GenBank/DDBJ databases">
        <authorList>
            <person name="Amaro Gonzalez C."/>
        </authorList>
    </citation>
    <scope>NUCLEOTIDE SEQUENCE</scope>
</reference>
<accession>A0A0E9RB16</accession>
<sequence>MMTKISLRGTVTLVCECLHTH</sequence>
<dbReference type="EMBL" id="GBXM01082308">
    <property type="protein sequence ID" value="JAH26269.1"/>
    <property type="molecule type" value="Transcribed_RNA"/>
</dbReference>